<name>A0A507ANE0_9PEZI</name>
<protein>
    <submittedName>
        <fullName evidence="3">Uncharacterized protein</fullName>
    </submittedName>
</protein>
<feature type="chain" id="PRO_5021187505" evidence="2">
    <location>
        <begin position="19"/>
        <end position="106"/>
    </location>
</feature>
<comment type="caution">
    <text evidence="3">The sequence shown here is derived from an EMBL/GenBank/DDBJ whole genome shotgun (WGS) entry which is preliminary data.</text>
</comment>
<dbReference type="AlphaFoldDB" id="A0A507ANE0"/>
<accession>A0A507ANE0</accession>
<evidence type="ECO:0000313" key="3">
    <source>
        <dbReference type="EMBL" id="TPX12295.1"/>
    </source>
</evidence>
<reference evidence="3 4" key="1">
    <citation type="submission" date="2019-06" db="EMBL/GenBank/DDBJ databases">
        <title>Draft genome sequence of the filamentous fungus Phialemoniopsis curvata isolated from diesel fuel.</title>
        <authorList>
            <person name="Varaljay V.A."/>
            <person name="Lyon W.J."/>
            <person name="Crouch A.L."/>
            <person name="Drake C.E."/>
            <person name="Hollomon J.M."/>
            <person name="Nadeau L.J."/>
            <person name="Nunn H.S."/>
            <person name="Stevenson B.S."/>
            <person name="Bojanowski C.L."/>
            <person name="Crookes-Goodson W.J."/>
        </authorList>
    </citation>
    <scope>NUCLEOTIDE SEQUENCE [LARGE SCALE GENOMIC DNA]</scope>
    <source>
        <strain evidence="3 4">D216</strain>
    </source>
</reference>
<dbReference type="Proteomes" id="UP000319257">
    <property type="component" value="Unassembled WGS sequence"/>
</dbReference>
<dbReference type="EMBL" id="SKBQ01000041">
    <property type="protein sequence ID" value="TPX12295.1"/>
    <property type="molecule type" value="Genomic_DNA"/>
</dbReference>
<dbReference type="RefSeq" id="XP_030994006.1">
    <property type="nucleotide sequence ID" value="XM_031141630.1"/>
</dbReference>
<feature type="signal peptide" evidence="2">
    <location>
        <begin position="1"/>
        <end position="18"/>
    </location>
</feature>
<organism evidence="3 4">
    <name type="scientific">Thyridium curvatum</name>
    <dbReference type="NCBI Taxonomy" id="1093900"/>
    <lineage>
        <taxon>Eukaryota</taxon>
        <taxon>Fungi</taxon>
        <taxon>Dikarya</taxon>
        <taxon>Ascomycota</taxon>
        <taxon>Pezizomycotina</taxon>
        <taxon>Sordariomycetes</taxon>
        <taxon>Sordariomycetidae</taxon>
        <taxon>Thyridiales</taxon>
        <taxon>Thyridiaceae</taxon>
        <taxon>Thyridium</taxon>
    </lineage>
</organism>
<evidence type="ECO:0000256" key="1">
    <source>
        <dbReference type="SAM" id="MobiDB-lite"/>
    </source>
</evidence>
<evidence type="ECO:0000256" key="2">
    <source>
        <dbReference type="SAM" id="SignalP"/>
    </source>
</evidence>
<dbReference type="InParanoid" id="A0A507ANE0"/>
<proteinExistence type="predicted"/>
<gene>
    <name evidence="3" type="ORF">E0L32_006942</name>
</gene>
<evidence type="ECO:0000313" key="4">
    <source>
        <dbReference type="Proteomes" id="UP000319257"/>
    </source>
</evidence>
<keyword evidence="4" id="KW-1185">Reference proteome</keyword>
<feature type="region of interest" description="Disordered" evidence="1">
    <location>
        <begin position="21"/>
        <end position="47"/>
    </location>
</feature>
<keyword evidence="2" id="KW-0732">Signal</keyword>
<dbReference type="GeneID" id="41974389"/>
<sequence>MQFSTLFIAVFAAAGALAAPAPNEGAGQPIAPRQNGTEPGIGDIPGVNNPTGQNDLCGFSKDICRPGRGFADCDAQCKTCAGKYGNYSYGRCCGQTSLCTGGENIA</sequence>